<protein>
    <submittedName>
        <fullName evidence="1">Uncharacterized protein</fullName>
    </submittedName>
</protein>
<proteinExistence type="predicted"/>
<sequence>MKIATPLNFTHIVGSIFLPKNQPATSSKSDTSINLTNHSTNINYLKSFDTAVVAYHMMGLGDFE</sequence>
<organism evidence="1 2">
    <name type="scientific">Amazonocrinis nigriterrae CENA67</name>
    <dbReference type="NCBI Taxonomy" id="2794033"/>
    <lineage>
        <taxon>Bacteria</taxon>
        <taxon>Bacillati</taxon>
        <taxon>Cyanobacteriota</taxon>
        <taxon>Cyanophyceae</taxon>
        <taxon>Nostocales</taxon>
        <taxon>Nostocaceae</taxon>
        <taxon>Amazonocrinis</taxon>
        <taxon>Amazonocrinis nigriterrae</taxon>
    </lineage>
</organism>
<name>A0A8J7HR30_9NOST</name>
<evidence type="ECO:0000313" key="1">
    <source>
        <dbReference type="EMBL" id="MBH8564433.1"/>
    </source>
</evidence>
<comment type="caution">
    <text evidence="1">The sequence shown here is derived from an EMBL/GenBank/DDBJ whole genome shotgun (WGS) entry which is preliminary data.</text>
</comment>
<dbReference type="EMBL" id="JAECZC010000043">
    <property type="protein sequence ID" value="MBH8564433.1"/>
    <property type="molecule type" value="Genomic_DNA"/>
</dbReference>
<evidence type="ECO:0000313" key="2">
    <source>
        <dbReference type="Proteomes" id="UP000632766"/>
    </source>
</evidence>
<dbReference type="AlphaFoldDB" id="A0A8J7HR30"/>
<gene>
    <name evidence="1" type="ORF">I8748_19980</name>
</gene>
<dbReference type="Proteomes" id="UP000632766">
    <property type="component" value="Unassembled WGS sequence"/>
</dbReference>
<reference evidence="1 2" key="1">
    <citation type="journal article" date="2021" name="Int. J. Syst. Evol. Microbiol.">
        <title>Amazonocrinis nigriterrae gen. nov., sp. nov., Atlanticothrix silvestris gen. nov., sp. nov. and Dendronalium phyllosphericum gen. nov., sp. nov., nostocacean cyanobacteria from Brazilian environments.</title>
        <authorList>
            <person name="Alvarenga D.O."/>
            <person name="Andreote A.P.D."/>
            <person name="Branco L.H.Z."/>
            <person name="Delbaje E."/>
            <person name="Cruz R.B."/>
            <person name="Varani A.M."/>
            <person name="Fiore M.F."/>
        </authorList>
    </citation>
    <scope>NUCLEOTIDE SEQUENCE [LARGE SCALE GENOMIC DNA]</scope>
    <source>
        <strain evidence="1 2">CENA67</strain>
    </source>
</reference>
<dbReference type="RefSeq" id="WP_198126272.1">
    <property type="nucleotide sequence ID" value="NZ_JAECZC010000043.1"/>
</dbReference>
<accession>A0A8J7HR30</accession>
<keyword evidence="2" id="KW-1185">Reference proteome</keyword>